<reference evidence="1" key="1">
    <citation type="submission" date="2022-10" db="EMBL/GenBank/DDBJ databases">
        <authorList>
            <person name="Hyden B.L."/>
            <person name="Feng K."/>
            <person name="Yates T."/>
            <person name="Jawdy S."/>
            <person name="Smart L.B."/>
            <person name="Muchero W."/>
        </authorList>
    </citation>
    <scope>NUCLEOTIDE SEQUENCE</scope>
    <source>
        <tissue evidence="1">Shoot tip</tissue>
    </source>
</reference>
<proteinExistence type="predicted"/>
<organism evidence="1 2">
    <name type="scientific">Salix suchowensis</name>
    <dbReference type="NCBI Taxonomy" id="1278906"/>
    <lineage>
        <taxon>Eukaryota</taxon>
        <taxon>Viridiplantae</taxon>
        <taxon>Streptophyta</taxon>
        <taxon>Embryophyta</taxon>
        <taxon>Tracheophyta</taxon>
        <taxon>Spermatophyta</taxon>
        <taxon>Magnoliopsida</taxon>
        <taxon>eudicotyledons</taxon>
        <taxon>Gunneridae</taxon>
        <taxon>Pentapetalae</taxon>
        <taxon>rosids</taxon>
        <taxon>fabids</taxon>
        <taxon>Malpighiales</taxon>
        <taxon>Salicaceae</taxon>
        <taxon>Saliceae</taxon>
        <taxon>Salix</taxon>
    </lineage>
</organism>
<gene>
    <name evidence="1" type="ORF">OIU77_003759</name>
</gene>
<dbReference type="Proteomes" id="UP001141253">
    <property type="component" value="Chromosome 13"/>
</dbReference>
<comment type="caution">
    <text evidence="1">The sequence shown here is derived from an EMBL/GenBank/DDBJ whole genome shotgun (WGS) entry which is preliminary data.</text>
</comment>
<keyword evidence="2" id="KW-1185">Reference proteome</keyword>
<evidence type="ECO:0000313" key="2">
    <source>
        <dbReference type="Proteomes" id="UP001141253"/>
    </source>
</evidence>
<name>A0ABQ9AS57_9ROSI</name>
<dbReference type="EMBL" id="JAPFFI010000015">
    <property type="protein sequence ID" value="KAJ6359613.1"/>
    <property type="molecule type" value="Genomic_DNA"/>
</dbReference>
<accession>A0ABQ9AS57</accession>
<protein>
    <submittedName>
        <fullName evidence="1">Uncharacterized protein</fullName>
    </submittedName>
</protein>
<evidence type="ECO:0000313" key="1">
    <source>
        <dbReference type="EMBL" id="KAJ6359613.1"/>
    </source>
</evidence>
<sequence length="86" mass="9858">MKKENLRAMKFNCLINLTLSWRKLEEEGKCDGLSKFQFFLGSSSVELERIKGLYPLQTSNNTEIYTLLSQIQGNLTETPTYAEHPA</sequence>
<reference evidence="1" key="2">
    <citation type="journal article" date="2023" name="Int. J. Mol. Sci.">
        <title>De Novo Assembly and Annotation of 11 Diverse Shrub Willow (Salix) Genomes Reveals Novel Gene Organization in Sex-Linked Regions.</title>
        <authorList>
            <person name="Hyden B."/>
            <person name="Feng K."/>
            <person name="Yates T.B."/>
            <person name="Jawdy S."/>
            <person name="Cereghino C."/>
            <person name="Smart L.B."/>
            <person name="Muchero W."/>
        </authorList>
    </citation>
    <scope>NUCLEOTIDE SEQUENCE</scope>
    <source>
        <tissue evidence="1">Shoot tip</tissue>
    </source>
</reference>